<comment type="caution">
    <text evidence="2">The sequence shown here is derived from an EMBL/GenBank/DDBJ whole genome shotgun (WGS) entry which is preliminary data.</text>
</comment>
<dbReference type="Pfam" id="PF12420">
    <property type="entry name" value="DUF3671"/>
    <property type="match status" value="1"/>
</dbReference>
<sequence length="426" mass="50685">MIALIVLLCICHHYEDERILSKYFSNTFNADNTYITRKERLLAKNIFQRKYKQEALKVNLKFFNPKYTINHDSHKISSIYKDMKLLDECVQELLLDLPEKLDKHVVKDEITNKTLERAIFKDYPIIHVIPLSRRIAVILYDFTGKKIHEIAVHSLYNSLVIILTHKCNSNLYGKYTELNNVAFLTIVVICLSQILYNIGKFDFLKKYETPEMREKELAKERKWEIKKKREQDVLKYKEIEKHGINDLDTYMKYYKQRYYSRKGLRKFDCYCEKKIFDKMEKISNIKSKNVIKRLCKKYILCGVSYSLFQSCAIIISVLDLVKSNVIYDAFKHNYGIYYEICSHKTGHKGIQGFLYTGFGSVLKTSNISKEFLYIYFTFFSSLSFIIMASIIYIIIKIVKYEHLKERKVKMNFIEYCSFCKEVLIKL</sequence>
<keyword evidence="1" id="KW-0472">Membrane</keyword>
<feature type="transmembrane region" description="Helical" evidence="1">
    <location>
        <begin position="298"/>
        <end position="318"/>
    </location>
</feature>
<evidence type="ECO:0000313" key="3">
    <source>
        <dbReference type="Proteomes" id="UP000195521"/>
    </source>
</evidence>
<protein>
    <submittedName>
        <fullName evidence="2">Variable surface protein</fullName>
    </submittedName>
</protein>
<feature type="transmembrane region" description="Helical" evidence="1">
    <location>
        <begin position="181"/>
        <end position="198"/>
    </location>
</feature>
<dbReference type="AlphaFoldDB" id="A0A1Y1JX83"/>
<evidence type="ECO:0000256" key="1">
    <source>
        <dbReference type="SAM" id="Phobius"/>
    </source>
</evidence>
<dbReference type="RefSeq" id="XP_028547003.1">
    <property type="nucleotide sequence ID" value="XM_028691202.1"/>
</dbReference>
<name>A0A1Y1JX83_PLAGO</name>
<proteinExistence type="predicted"/>
<keyword evidence="1" id="KW-0812">Transmembrane</keyword>
<dbReference type="Proteomes" id="UP000195521">
    <property type="component" value="Unassembled WGS sequence"/>
</dbReference>
<keyword evidence="1" id="KW-1133">Transmembrane helix</keyword>
<accession>A0A1Y1JX83</accession>
<organism evidence="2 3">
    <name type="scientific">Plasmodium gonderi</name>
    <dbReference type="NCBI Taxonomy" id="77519"/>
    <lineage>
        <taxon>Eukaryota</taxon>
        <taxon>Sar</taxon>
        <taxon>Alveolata</taxon>
        <taxon>Apicomplexa</taxon>
        <taxon>Aconoidasida</taxon>
        <taxon>Haemosporida</taxon>
        <taxon>Plasmodiidae</taxon>
        <taxon>Plasmodium</taxon>
        <taxon>Plasmodium (Plasmodium)</taxon>
    </lineage>
</organism>
<reference evidence="3" key="1">
    <citation type="submission" date="2017-04" db="EMBL/GenBank/DDBJ databases">
        <title>Plasmodium gonderi genome.</title>
        <authorList>
            <person name="Arisue N."/>
            <person name="Honma H."/>
            <person name="Kawai S."/>
            <person name="Tougan T."/>
            <person name="Tanabe K."/>
            <person name="Horii T."/>
        </authorList>
    </citation>
    <scope>NUCLEOTIDE SEQUENCE [LARGE SCALE GENOMIC DNA]</scope>
    <source>
        <strain evidence="3">ATCC 30045</strain>
    </source>
</reference>
<evidence type="ECO:0000313" key="2">
    <source>
        <dbReference type="EMBL" id="GAW84414.1"/>
    </source>
</evidence>
<dbReference type="EMBL" id="BDQF01000305">
    <property type="protein sequence ID" value="GAW84414.1"/>
    <property type="molecule type" value="Genomic_DNA"/>
</dbReference>
<dbReference type="GeneID" id="39745222"/>
<feature type="transmembrane region" description="Helical" evidence="1">
    <location>
        <begin position="372"/>
        <end position="395"/>
    </location>
</feature>
<dbReference type="InterPro" id="IPR022139">
    <property type="entry name" value="Fam-L/Fam-M-like_plasmodium"/>
</dbReference>
<gene>
    <name evidence="2" type="ORF">PGO_002850</name>
</gene>
<keyword evidence="3" id="KW-1185">Reference proteome</keyword>